<evidence type="ECO:0000259" key="12">
    <source>
        <dbReference type="Pfam" id="PF21760"/>
    </source>
</evidence>
<name>A0AA37SSA5_9BACT</name>
<dbReference type="Pfam" id="PF22599">
    <property type="entry name" value="SecDF_P1_head"/>
    <property type="match status" value="1"/>
</dbReference>
<feature type="transmembrane region" description="Helical" evidence="9">
    <location>
        <begin position="525"/>
        <end position="544"/>
    </location>
</feature>
<dbReference type="NCBIfam" id="TIGR00966">
    <property type="entry name" value="transloc_SecF"/>
    <property type="match status" value="1"/>
</dbReference>
<keyword evidence="2 9" id="KW-0813">Transport</keyword>
<comment type="caution">
    <text evidence="9">Lacks conserved residue(s) required for the propagation of feature annotation.</text>
</comment>
<comment type="similarity">
    <text evidence="9">Belongs to the SecD/SecF family. SecD subfamily.</text>
</comment>
<protein>
    <recommendedName>
        <fullName evidence="9 10">Multifunctional fusion protein</fullName>
    </recommendedName>
    <domain>
        <recommendedName>
            <fullName evidence="9">Protein translocase subunit SecD</fullName>
        </recommendedName>
    </domain>
    <domain>
        <recommendedName>
            <fullName evidence="10">Protein-export membrane protein SecF</fullName>
        </recommendedName>
    </domain>
</protein>
<feature type="transmembrane region" description="Helical" evidence="9">
    <location>
        <begin position="7"/>
        <end position="25"/>
    </location>
</feature>
<comment type="subcellular location">
    <subcellularLocation>
        <location evidence="1 9">Cell membrane</location>
        <topology evidence="1 9">Multi-pass membrane protein</topology>
    </subcellularLocation>
</comment>
<feature type="domain" description="Protein translocase subunit SecDF P1" evidence="12">
    <location>
        <begin position="201"/>
        <end position="252"/>
    </location>
</feature>
<dbReference type="GO" id="GO:0065002">
    <property type="term" value="P:intracellular protein transmembrane transport"/>
    <property type="evidence" value="ECO:0007669"/>
    <property type="project" value="UniProtKB-UniRule"/>
</dbReference>
<evidence type="ECO:0000256" key="6">
    <source>
        <dbReference type="ARBA" id="ARBA00022989"/>
    </source>
</evidence>
<proteinExistence type="inferred from homology"/>
<evidence type="ECO:0000313" key="15">
    <source>
        <dbReference type="Proteomes" id="UP001156666"/>
    </source>
</evidence>
<feature type="domain" description="Protein export membrane protein SecD/SecF C-terminal" evidence="11">
    <location>
        <begin position="822"/>
        <end position="1007"/>
    </location>
</feature>
<dbReference type="Pfam" id="PF21760">
    <property type="entry name" value="SecD_1st"/>
    <property type="match status" value="1"/>
</dbReference>
<feature type="transmembrane region" description="Helical" evidence="9">
    <location>
        <begin position="648"/>
        <end position="671"/>
    </location>
</feature>
<evidence type="ECO:0000256" key="5">
    <source>
        <dbReference type="ARBA" id="ARBA00022927"/>
    </source>
</evidence>
<comment type="similarity">
    <text evidence="10">Belongs to the SecD/SecF family. SecF subfamily.</text>
</comment>
<dbReference type="HAMAP" id="MF_01464_B">
    <property type="entry name" value="SecF_B"/>
    <property type="match status" value="1"/>
</dbReference>
<comment type="caution">
    <text evidence="14">The sequence shown here is derived from an EMBL/GenBank/DDBJ whole genome shotgun (WGS) entry which is preliminary data.</text>
</comment>
<evidence type="ECO:0000256" key="10">
    <source>
        <dbReference type="HAMAP-Rule" id="MF_01464"/>
    </source>
</evidence>
<reference evidence="14" key="2">
    <citation type="submission" date="2023-01" db="EMBL/GenBank/DDBJ databases">
        <title>Draft genome sequence of Portibacter lacus strain NBRC 108769.</title>
        <authorList>
            <person name="Sun Q."/>
            <person name="Mori K."/>
        </authorList>
    </citation>
    <scope>NUCLEOTIDE SEQUENCE</scope>
    <source>
        <strain evidence="14">NBRC 108769</strain>
    </source>
</reference>
<dbReference type="PRINTS" id="PR01755">
    <property type="entry name" value="SECFTRNLCASE"/>
</dbReference>
<dbReference type="InterPro" id="IPR055344">
    <property type="entry name" value="SecD_SecF_C_bact"/>
</dbReference>
<dbReference type="NCBIfam" id="TIGR01129">
    <property type="entry name" value="secD"/>
    <property type="match status" value="1"/>
</dbReference>
<feature type="transmembrane region" description="Helical" evidence="9">
    <location>
        <begin position="578"/>
        <end position="598"/>
    </location>
</feature>
<dbReference type="NCBIfam" id="TIGR00916">
    <property type="entry name" value="2A0604s01"/>
    <property type="match status" value="2"/>
</dbReference>
<evidence type="ECO:0000256" key="8">
    <source>
        <dbReference type="ARBA" id="ARBA00023136"/>
    </source>
</evidence>
<evidence type="ECO:0000259" key="11">
    <source>
        <dbReference type="Pfam" id="PF02355"/>
    </source>
</evidence>
<dbReference type="Gene3D" id="3.30.1360.200">
    <property type="match status" value="1"/>
</dbReference>
<comment type="subunit">
    <text evidence="10">Forms a complex with SecD. Part of the essential Sec protein translocation apparatus which comprises SecA, SecYEG and auxiliary proteins SecDF. Other proteins may also be involved.</text>
</comment>
<gene>
    <name evidence="10" type="primary">secF</name>
    <name evidence="9" type="synonym">secD</name>
    <name evidence="14" type="ORF">GCM10007940_46870</name>
</gene>
<comment type="function">
    <text evidence="9">Part of the Sec protein translocase complex. Interacts with the SecYEG preprotein conducting channel. SecDF uses the proton motive force (PMF) to complete protein translocation after the ATP-dependent function of SecA.</text>
</comment>
<dbReference type="InterPro" id="IPR048634">
    <property type="entry name" value="SecD_SecF_C"/>
</dbReference>
<feature type="transmembrane region" description="Helical" evidence="9">
    <location>
        <begin position="551"/>
        <end position="572"/>
    </location>
</feature>
<evidence type="ECO:0000256" key="3">
    <source>
        <dbReference type="ARBA" id="ARBA00022475"/>
    </source>
</evidence>
<keyword evidence="4 9" id="KW-0812">Transmembrane</keyword>
<keyword evidence="6 9" id="KW-1133">Transmembrane helix</keyword>
<dbReference type="AlphaFoldDB" id="A0AA37SSA5"/>
<keyword evidence="3 9" id="KW-1003">Cell membrane</keyword>
<dbReference type="PANTHER" id="PTHR30081">
    <property type="entry name" value="PROTEIN-EXPORT MEMBRANE PROTEIN SEC"/>
    <property type="match status" value="1"/>
</dbReference>
<evidence type="ECO:0000256" key="7">
    <source>
        <dbReference type="ARBA" id="ARBA00023010"/>
    </source>
</evidence>
<dbReference type="EMBL" id="BSOH01000037">
    <property type="protein sequence ID" value="GLR20071.1"/>
    <property type="molecule type" value="Genomic_DNA"/>
</dbReference>
<dbReference type="InterPro" id="IPR022646">
    <property type="entry name" value="SecD/SecF_CS"/>
</dbReference>
<keyword evidence="15" id="KW-1185">Reference proteome</keyword>
<dbReference type="NCBIfam" id="NF009585">
    <property type="entry name" value="PRK13024.1-5"/>
    <property type="match status" value="1"/>
</dbReference>
<feature type="transmembrane region" description="Helical" evidence="9">
    <location>
        <begin position="904"/>
        <end position="924"/>
    </location>
</feature>
<evidence type="ECO:0000256" key="2">
    <source>
        <dbReference type="ARBA" id="ARBA00022448"/>
    </source>
</evidence>
<dbReference type="GO" id="GO:0043952">
    <property type="term" value="P:protein transport by the Sec complex"/>
    <property type="evidence" value="ECO:0007669"/>
    <property type="project" value="UniProtKB-UniRule"/>
</dbReference>
<feature type="transmembrane region" description="Helical" evidence="9">
    <location>
        <begin position="979"/>
        <end position="1002"/>
    </location>
</feature>
<organism evidence="14 15">
    <name type="scientific">Portibacter lacus</name>
    <dbReference type="NCBI Taxonomy" id="1099794"/>
    <lineage>
        <taxon>Bacteria</taxon>
        <taxon>Pseudomonadati</taxon>
        <taxon>Bacteroidota</taxon>
        <taxon>Saprospiria</taxon>
        <taxon>Saprospirales</taxon>
        <taxon>Haliscomenobacteraceae</taxon>
        <taxon>Portibacter</taxon>
    </lineage>
</organism>
<evidence type="ECO:0000313" key="14">
    <source>
        <dbReference type="EMBL" id="GLR20071.1"/>
    </source>
</evidence>
<dbReference type="GO" id="GO:0006605">
    <property type="term" value="P:protein targeting"/>
    <property type="evidence" value="ECO:0007669"/>
    <property type="project" value="UniProtKB-UniRule"/>
</dbReference>
<feature type="transmembrane region" description="Helical" evidence="9">
    <location>
        <begin position="844"/>
        <end position="862"/>
    </location>
</feature>
<dbReference type="InterPro" id="IPR048631">
    <property type="entry name" value="SecD_1st"/>
</dbReference>
<dbReference type="InterPro" id="IPR054384">
    <property type="entry name" value="SecDF_P1_head"/>
</dbReference>
<dbReference type="Gene3D" id="1.20.1640.10">
    <property type="entry name" value="Multidrug efflux transporter AcrB transmembrane domain"/>
    <property type="match status" value="2"/>
</dbReference>
<dbReference type="InterPro" id="IPR022813">
    <property type="entry name" value="SecD/SecF_arch_bac"/>
</dbReference>
<dbReference type="Gene3D" id="3.30.70.3400">
    <property type="match status" value="1"/>
</dbReference>
<keyword evidence="5 9" id="KW-0653">Protein transport</keyword>
<dbReference type="HAMAP" id="MF_01463_B">
    <property type="entry name" value="SecD_B"/>
    <property type="match status" value="1"/>
</dbReference>
<dbReference type="Pfam" id="PF07549">
    <property type="entry name" value="Sec_GG"/>
    <property type="match status" value="1"/>
</dbReference>
<dbReference type="GO" id="GO:0005886">
    <property type="term" value="C:plasma membrane"/>
    <property type="evidence" value="ECO:0007669"/>
    <property type="project" value="UniProtKB-SubCell"/>
</dbReference>
<keyword evidence="8 9" id="KW-0472">Membrane</keyword>
<dbReference type="PANTHER" id="PTHR30081:SF1">
    <property type="entry name" value="PROTEIN TRANSLOCASE SUBUNIT SECD"/>
    <property type="match status" value="1"/>
</dbReference>
<feature type="transmembrane region" description="Helical" evidence="9">
    <location>
        <begin position="705"/>
        <end position="723"/>
    </location>
</feature>
<feature type="domain" description="Protein export membrane protein SecD/SecF C-terminal" evidence="11">
    <location>
        <begin position="503"/>
        <end position="674"/>
    </location>
</feature>
<evidence type="ECO:0000256" key="9">
    <source>
        <dbReference type="HAMAP-Rule" id="MF_01463"/>
    </source>
</evidence>
<dbReference type="Pfam" id="PF02355">
    <property type="entry name" value="SecD_SecF_C"/>
    <property type="match status" value="2"/>
</dbReference>
<reference evidence="14" key="1">
    <citation type="journal article" date="2014" name="Int. J. Syst. Evol. Microbiol.">
        <title>Complete genome sequence of Corynebacterium casei LMG S-19264T (=DSM 44701T), isolated from a smear-ripened cheese.</title>
        <authorList>
            <consortium name="US DOE Joint Genome Institute (JGI-PGF)"/>
            <person name="Walter F."/>
            <person name="Albersmeier A."/>
            <person name="Kalinowski J."/>
            <person name="Ruckert C."/>
        </authorList>
    </citation>
    <scope>NUCLEOTIDE SEQUENCE</scope>
    <source>
        <strain evidence="14">NBRC 108769</strain>
    </source>
</reference>
<evidence type="ECO:0000259" key="13">
    <source>
        <dbReference type="Pfam" id="PF22599"/>
    </source>
</evidence>
<feature type="transmembrane region" description="Helical" evidence="9">
    <location>
        <begin position="619"/>
        <end position="642"/>
    </location>
</feature>
<feature type="domain" description="SecDF P1 head subdomain" evidence="13">
    <location>
        <begin position="403"/>
        <end position="502"/>
    </location>
</feature>
<feature type="transmembrane region" description="Helical" evidence="9">
    <location>
        <begin position="955"/>
        <end position="973"/>
    </location>
</feature>
<dbReference type="InterPro" id="IPR022645">
    <property type="entry name" value="SecD/SecF_bac"/>
</dbReference>
<keyword evidence="7 9" id="KW-0811">Translocation</keyword>
<dbReference type="SUPFAM" id="SSF82866">
    <property type="entry name" value="Multidrug efflux transporter AcrB transmembrane domain"/>
    <property type="match status" value="2"/>
</dbReference>
<evidence type="ECO:0000256" key="1">
    <source>
        <dbReference type="ARBA" id="ARBA00004651"/>
    </source>
</evidence>
<comment type="subunit">
    <text evidence="9">Forms a complex with SecF. Part of the essential Sec protein translocation apparatus which comprises SecA, SecYEG and auxiliary proteins SecDF. Other proteins may also be involved.</text>
</comment>
<dbReference type="InterPro" id="IPR005665">
    <property type="entry name" value="SecF_bac"/>
</dbReference>
<dbReference type="RefSeq" id="WP_262914159.1">
    <property type="nucleotide sequence ID" value="NZ_BSOH01000037.1"/>
</dbReference>
<feature type="transmembrane region" description="Helical" evidence="9">
    <location>
        <begin position="869"/>
        <end position="892"/>
    </location>
</feature>
<sequence length="1030" mass="112050">MQGKGLIKFFLVLMIIVSAFQYLFVIPTNKIENNADAYAEKIASQYDDSSQQLAARKAARIQYLDSVSSEDVFKIPLIKSYTYDDLKKQQLGLGLDLKGGMSAVLQVDLNELLVTLSNNSKDSDFRSAMDSANEALKNSQSDFITLFANEYQKIDGAKPLARIFLRNESMRDEINTESSNGDVIQVLRRLSNETVQLTFDRLKERIDKLGVTQPNVFLDAARNLIIVEIPGIENPQRARNFLSASAKLEFWDTYWISDPGVQDAFVQANEKLKLLQGDSTDNVAVYDTSWTYTEYDSIGSPTDSVMSITEAPSANLAGNGPLFSIFNLNGAAGQQVSYSLTTMGTAEKNKRNEVLKLLRTPEVASLFPKDMQFRWSQDPALDADGNPTREYELYAIKVRNNGTAPLEGDVITNASQSPDPTTGEPQVSLQMNSKGRKIWADLTTKAAQNGNRQIAIVLDSTVVSAPRVNGPITGGSSSISGGFSVQEAVDLANILQIGKLPAKTRIIQESTVGPSLGKENIRRSLRSLVIGVLLILAFMVFYYGGGGIVSIIALLLNLVFIFGVLASINTVLTLPGMAGIVLTIGMAVDANVIIFERIREELRAGKTSLAAISDGFKNSYSAIIDANVTTILVAMVLNFYGLGPIKGFAIVLIIGVISSVFTAVLVGKLMIDWWMGRGGSMSFWTAPSKNAFANLNIDWIGKRKYAYVISGGLIILGLASLFTRGLDLGVDFQGGYSYNVQFEQGVDVDAATLKTGLASFLETEPAVKSVDTENTFNIVTKYQIDNTDDNAITLVTEKLAEGLNDITGGRIDMDNFAEADAENTTHIISSSKVGPTIADDIKKSSFYAGIIALILIFAYIFIRFSKWQFSLGAVAALFHDSLILLGLFSLLWGRVPFSLEIDQAFIAALLTVIGYSINDTVVVFDRIREYLGIYTGKSTDEVLNMAINSTFSRTIITSFTTLLIVTILLVFGGSAIKGFAFALFIGILVGTYSSIFVATPVIRDLTKDLSVKSKAKTETKGFSKAAANAK</sequence>
<accession>A0AA37SSA5</accession>
<dbReference type="InterPro" id="IPR005791">
    <property type="entry name" value="SecD"/>
</dbReference>
<dbReference type="FunFam" id="1.20.1640.10:FF:000004">
    <property type="entry name" value="Protein translocase subunit SecD"/>
    <property type="match status" value="1"/>
</dbReference>
<dbReference type="GO" id="GO:0015450">
    <property type="term" value="F:protein-transporting ATPase activity"/>
    <property type="evidence" value="ECO:0007669"/>
    <property type="project" value="InterPro"/>
</dbReference>
<dbReference type="Proteomes" id="UP001156666">
    <property type="component" value="Unassembled WGS sequence"/>
</dbReference>
<evidence type="ECO:0000256" key="4">
    <source>
        <dbReference type="ARBA" id="ARBA00022692"/>
    </source>
</evidence>